<organism evidence="3 4">
    <name type="scientific">Chthoniobacter flavus Ellin428</name>
    <dbReference type="NCBI Taxonomy" id="497964"/>
    <lineage>
        <taxon>Bacteria</taxon>
        <taxon>Pseudomonadati</taxon>
        <taxon>Verrucomicrobiota</taxon>
        <taxon>Spartobacteria</taxon>
        <taxon>Chthoniobacterales</taxon>
        <taxon>Chthoniobacteraceae</taxon>
        <taxon>Chthoniobacter</taxon>
    </lineage>
</organism>
<evidence type="ECO:0000256" key="2">
    <source>
        <dbReference type="SAM" id="SignalP"/>
    </source>
</evidence>
<protein>
    <recommendedName>
        <fullName evidence="5">DUF5666 domain-containing protein</fullName>
    </recommendedName>
</protein>
<feature type="compositionally biased region" description="Low complexity" evidence="1">
    <location>
        <begin position="114"/>
        <end position="132"/>
    </location>
</feature>
<sequence length="162" mass="17945" precursor="true">MKSLRWIPAIIALALLFSPAGYGQAAVQEKPAPSDVKGIVAVWRPDSGIILAEDVTEPVQFSFAKKVDCVDNTGKPVGREVIQPGDPVTIHYLREGDRLLVNRVTMERKPTPAPTARTNTETTTQTSTQTASKADESHVLKDLKIIRARIEKETRQLNEHHR</sequence>
<dbReference type="Proteomes" id="UP000005824">
    <property type="component" value="Unassembled WGS sequence"/>
</dbReference>
<feature type="region of interest" description="Disordered" evidence="1">
    <location>
        <begin position="107"/>
        <end position="136"/>
    </location>
</feature>
<dbReference type="InParanoid" id="B4CWW2"/>
<gene>
    <name evidence="3" type="ORF">CfE428DRAFT_1575</name>
</gene>
<feature type="signal peptide" evidence="2">
    <location>
        <begin position="1"/>
        <end position="25"/>
    </location>
</feature>
<keyword evidence="4" id="KW-1185">Reference proteome</keyword>
<evidence type="ECO:0000313" key="3">
    <source>
        <dbReference type="EMBL" id="EDY21282.1"/>
    </source>
</evidence>
<name>B4CWW2_9BACT</name>
<comment type="caution">
    <text evidence="3">The sequence shown here is derived from an EMBL/GenBank/DDBJ whole genome shotgun (WGS) entry which is preliminary data.</text>
</comment>
<dbReference type="AlphaFoldDB" id="B4CWW2"/>
<keyword evidence="2" id="KW-0732">Signal</keyword>
<dbReference type="STRING" id="497964.CfE428DRAFT_1575"/>
<evidence type="ECO:0000256" key="1">
    <source>
        <dbReference type="SAM" id="MobiDB-lite"/>
    </source>
</evidence>
<dbReference type="eggNOG" id="ENOG502ZEDS">
    <property type="taxonomic scope" value="Bacteria"/>
</dbReference>
<dbReference type="EMBL" id="ABVL01000003">
    <property type="protein sequence ID" value="EDY21282.1"/>
    <property type="molecule type" value="Genomic_DNA"/>
</dbReference>
<reference evidence="3 4" key="1">
    <citation type="journal article" date="2011" name="J. Bacteriol.">
        <title>Genome sequence of Chthoniobacter flavus Ellin428, an aerobic heterotrophic soil bacterium.</title>
        <authorList>
            <person name="Kant R."/>
            <person name="van Passel M.W."/>
            <person name="Palva A."/>
            <person name="Lucas S."/>
            <person name="Lapidus A."/>
            <person name="Glavina Del Rio T."/>
            <person name="Dalin E."/>
            <person name="Tice H."/>
            <person name="Bruce D."/>
            <person name="Goodwin L."/>
            <person name="Pitluck S."/>
            <person name="Larimer F.W."/>
            <person name="Land M.L."/>
            <person name="Hauser L."/>
            <person name="Sangwan P."/>
            <person name="de Vos W.M."/>
            <person name="Janssen P.H."/>
            <person name="Smidt H."/>
        </authorList>
    </citation>
    <scope>NUCLEOTIDE SEQUENCE [LARGE SCALE GENOMIC DNA]</scope>
    <source>
        <strain evidence="3 4">Ellin428</strain>
    </source>
</reference>
<evidence type="ECO:0000313" key="4">
    <source>
        <dbReference type="Proteomes" id="UP000005824"/>
    </source>
</evidence>
<feature type="chain" id="PRO_5002802184" description="DUF5666 domain-containing protein" evidence="2">
    <location>
        <begin position="26"/>
        <end position="162"/>
    </location>
</feature>
<evidence type="ECO:0008006" key="5">
    <source>
        <dbReference type="Google" id="ProtNLM"/>
    </source>
</evidence>
<accession>B4CWW2</accession>
<dbReference type="RefSeq" id="WP_006978901.1">
    <property type="nucleotide sequence ID" value="NZ_ABVL01000003.1"/>
</dbReference>
<proteinExistence type="predicted"/>